<sequence>MSEKMHSVTTLNVREITIKAVTVFTDRAEINRTFTVSLKPGMNEIKLQNIPGRIDEDSIRVNGKGLAVIHEVKFEIEEINIENSELPKIGENSVTGHGSNLVSFNEASETSLEKFFEYHERKCIELNEKMRDTAQNISTLDLEVNQTNAEINRFRMDIGRNCIISIEIENKNAENDEVEITVTYNGAPNICPNKKG</sequence>
<name>A0AC35EWC5_9BILA</name>
<dbReference type="Proteomes" id="UP000887580">
    <property type="component" value="Unplaced"/>
</dbReference>
<evidence type="ECO:0000313" key="2">
    <source>
        <dbReference type="WBParaSite" id="PS1159_v2.g11341.t1"/>
    </source>
</evidence>
<protein>
    <submittedName>
        <fullName evidence="2">DUF4140 domain-containing protein</fullName>
    </submittedName>
</protein>
<organism evidence="1 2">
    <name type="scientific">Panagrolaimus sp. PS1159</name>
    <dbReference type="NCBI Taxonomy" id="55785"/>
    <lineage>
        <taxon>Eukaryota</taxon>
        <taxon>Metazoa</taxon>
        <taxon>Ecdysozoa</taxon>
        <taxon>Nematoda</taxon>
        <taxon>Chromadorea</taxon>
        <taxon>Rhabditida</taxon>
        <taxon>Tylenchina</taxon>
        <taxon>Panagrolaimomorpha</taxon>
        <taxon>Panagrolaimoidea</taxon>
        <taxon>Panagrolaimidae</taxon>
        <taxon>Panagrolaimus</taxon>
    </lineage>
</organism>
<dbReference type="WBParaSite" id="PS1159_v2.g11341.t1">
    <property type="protein sequence ID" value="PS1159_v2.g11341.t1"/>
    <property type="gene ID" value="PS1159_v2.g11341"/>
</dbReference>
<accession>A0AC35EWC5</accession>
<evidence type="ECO:0000313" key="1">
    <source>
        <dbReference type="Proteomes" id="UP000887580"/>
    </source>
</evidence>
<reference evidence="2" key="1">
    <citation type="submission" date="2022-11" db="UniProtKB">
        <authorList>
            <consortium name="WormBaseParasite"/>
        </authorList>
    </citation>
    <scope>IDENTIFICATION</scope>
</reference>
<proteinExistence type="predicted"/>